<reference evidence="2 3" key="1">
    <citation type="journal article" date="2011" name="PLoS Pathog.">
        <title>Dynamic evolution of pathogenicity revealed by sequencing and comparative genomics of 19 Pseudomonas syringae isolates.</title>
        <authorList>
            <person name="Baltrus D.A."/>
            <person name="Nishimura M.T."/>
            <person name="Romanchuk A."/>
            <person name="Chang J.H."/>
            <person name="Mukhtar M.S."/>
            <person name="Cherkis K."/>
            <person name="Roach J."/>
            <person name="Grant S.R."/>
            <person name="Jones C.D."/>
            <person name="Dangl J.L."/>
        </authorList>
    </citation>
    <scope>NUCLEOTIDE SEQUENCE [LARGE SCALE GENOMIC DNA]</scope>
    <source>
        <strain evidence="2 3">M301315</strain>
    </source>
</reference>
<dbReference type="Proteomes" id="UP000006426">
    <property type="component" value="Chromosome"/>
</dbReference>
<gene>
    <name evidence="2" type="ORF">PLA107_007500</name>
</gene>
<accession>A0AAD0LWM8</accession>
<organism evidence="2 3">
    <name type="scientific">Pseudomonas amygdali pv. lachrymans str. M301315</name>
    <dbReference type="NCBI Taxonomy" id="629260"/>
    <lineage>
        <taxon>Bacteria</taxon>
        <taxon>Pseudomonadati</taxon>
        <taxon>Pseudomonadota</taxon>
        <taxon>Gammaproteobacteria</taxon>
        <taxon>Pseudomonadales</taxon>
        <taxon>Pseudomonadaceae</taxon>
        <taxon>Pseudomonas</taxon>
        <taxon>Pseudomonas amygdali</taxon>
    </lineage>
</organism>
<feature type="region of interest" description="Disordered" evidence="1">
    <location>
        <begin position="19"/>
        <end position="51"/>
    </location>
</feature>
<protein>
    <submittedName>
        <fullName evidence="2">DUF1534 domain-containing protein</fullName>
    </submittedName>
</protein>
<dbReference type="EMBL" id="CP031225">
    <property type="protein sequence ID" value="AXH55179.1"/>
    <property type="molecule type" value="Genomic_DNA"/>
</dbReference>
<evidence type="ECO:0000313" key="3">
    <source>
        <dbReference type="Proteomes" id="UP000006426"/>
    </source>
</evidence>
<proteinExistence type="predicted"/>
<dbReference type="AntiFam" id="ANF00261">
    <property type="entry name" value="Protein of unknown function (DUF1534)"/>
</dbReference>
<evidence type="ECO:0000256" key="1">
    <source>
        <dbReference type="SAM" id="MobiDB-lite"/>
    </source>
</evidence>
<sequence length="73" mass="8186">MGLSFRTLQRGNAVRDALRHRSTPHHHTQDWTQSVQNGMRRGASHDDQDMPKQSICTVVGIIVPHAPAWECSA</sequence>
<evidence type="ECO:0000313" key="2">
    <source>
        <dbReference type="EMBL" id="AXH55179.1"/>
    </source>
</evidence>
<dbReference type="AlphaFoldDB" id="A0AAD0LWM8"/>
<name>A0AAD0LWM8_PSEAV</name>